<comment type="caution">
    <text evidence="1">The sequence shown here is derived from an EMBL/GenBank/DDBJ whole genome shotgun (WGS) entry which is preliminary data.</text>
</comment>
<accession>A0A5B7JKR6</accession>
<proteinExistence type="predicted"/>
<evidence type="ECO:0000313" key="2">
    <source>
        <dbReference type="Proteomes" id="UP000324222"/>
    </source>
</evidence>
<dbReference type="AlphaFoldDB" id="A0A5B7JKR6"/>
<name>A0A5B7JKR6_PORTR</name>
<reference evidence="1 2" key="1">
    <citation type="submission" date="2019-05" db="EMBL/GenBank/DDBJ databases">
        <title>Another draft genome of Portunus trituberculatus and its Hox gene families provides insights of decapod evolution.</title>
        <authorList>
            <person name="Jeong J.-H."/>
            <person name="Song I."/>
            <person name="Kim S."/>
            <person name="Choi T."/>
            <person name="Kim D."/>
            <person name="Ryu S."/>
            <person name="Kim W."/>
        </authorList>
    </citation>
    <scope>NUCLEOTIDE SEQUENCE [LARGE SCALE GENOMIC DNA]</scope>
    <source>
        <tissue evidence="1">Muscle</tissue>
    </source>
</reference>
<evidence type="ECO:0000313" key="1">
    <source>
        <dbReference type="EMBL" id="MPC93628.1"/>
    </source>
</evidence>
<dbReference type="EMBL" id="VSRR010095536">
    <property type="protein sequence ID" value="MPC93628.1"/>
    <property type="molecule type" value="Genomic_DNA"/>
</dbReference>
<sequence>MLSQFPAPFPSIHRYMTRIYHAPPVSMAPVCGMVSCVRSPPCSRPPPPPPPRPLTIARGFTVTVF</sequence>
<keyword evidence="2" id="KW-1185">Reference proteome</keyword>
<gene>
    <name evidence="1" type="ORF">E2C01_088762</name>
</gene>
<dbReference type="Proteomes" id="UP000324222">
    <property type="component" value="Unassembled WGS sequence"/>
</dbReference>
<protein>
    <submittedName>
        <fullName evidence="1">Uncharacterized protein</fullName>
    </submittedName>
</protein>
<organism evidence="1 2">
    <name type="scientific">Portunus trituberculatus</name>
    <name type="common">Swimming crab</name>
    <name type="synonym">Neptunus trituberculatus</name>
    <dbReference type="NCBI Taxonomy" id="210409"/>
    <lineage>
        <taxon>Eukaryota</taxon>
        <taxon>Metazoa</taxon>
        <taxon>Ecdysozoa</taxon>
        <taxon>Arthropoda</taxon>
        <taxon>Crustacea</taxon>
        <taxon>Multicrustacea</taxon>
        <taxon>Malacostraca</taxon>
        <taxon>Eumalacostraca</taxon>
        <taxon>Eucarida</taxon>
        <taxon>Decapoda</taxon>
        <taxon>Pleocyemata</taxon>
        <taxon>Brachyura</taxon>
        <taxon>Eubrachyura</taxon>
        <taxon>Portunoidea</taxon>
        <taxon>Portunidae</taxon>
        <taxon>Portuninae</taxon>
        <taxon>Portunus</taxon>
    </lineage>
</organism>